<dbReference type="SUPFAM" id="SSF55781">
    <property type="entry name" value="GAF domain-like"/>
    <property type="match status" value="1"/>
</dbReference>
<dbReference type="InterPro" id="IPR029787">
    <property type="entry name" value="Nucleotide_cyclase"/>
</dbReference>
<dbReference type="InterPro" id="IPR043128">
    <property type="entry name" value="Rev_trsase/Diguanyl_cyclase"/>
</dbReference>
<dbReference type="SUPFAM" id="SSF109604">
    <property type="entry name" value="HD-domain/PDEase-like"/>
    <property type="match status" value="1"/>
</dbReference>
<evidence type="ECO:0000259" key="2">
    <source>
        <dbReference type="PROSITE" id="PS50887"/>
    </source>
</evidence>
<dbReference type="SMART" id="SM00267">
    <property type="entry name" value="GGDEF"/>
    <property type="match status" value="1"/>
</dbReference>
<dbReference type="InterPro" id="IPR006675">
    <property type="entry name" value="HDIG_dom"/>
</dbReference>
<feature type="compositionally biased region" description="Basic and acidic residues" evidence="1">
    <location>
        <begin position="1"/>
        <end position="13"/>
    </location>
</feature>
<dbReference type="AlphaFoldDB" id="A0A9D1FVM7"/>
<dbReference type="PROSITE" id="PS50887">
    <property type="entry name" value="GGDEF"/>
    <property type="match status" value="1"/>
</dbReference>
<feature type="region of interest" description="Disordered" evidence="1">
    <location>
        <begin position="1"/>
        <end position="24"/>
    </location>
</feature>
<evidence type="ECO:0000313" key="6">
    <source>
        <dbReference type="Proteomes" id="UP000824139"/>
    </source>
</evidence>
<name>A0A9D1FVM7_9BACT</name>
<dbReference type="InterPro" id="IPR029016">
    <property type="entry name" value="GAF-like_dom_sf"/>
</dbReference>
<evidence type="ECO:0000259" key="3">
    <source>
        <dbReference type="PROSITE" id="PS51831"/>
    </source>
</evidence>
<dbReference type="PANTHER" id="PTHR43155:SF2">
    <property type="entry name" value="CYCLIC DI-GMP PHOSPHODIESTERASE PA4108"/>
    <property type="match status" value="1"/>
</dbReference>
<dbReference type="Gene3D" id="3.30.70.270">
    <property type="match status" value="1"/>
</dbReference>
<dbReference type="InterPro" id="IPR006674">
    <property type="entry name" value="HD_domain"/>
</dbReference>
<dbReference type="SUPFAM" id="SSF55073">
    <property type="entry name" value="Nucleotide cyclase"/>
    <property type="match status" value="1"/>
</dbReference>
<dbReference type="Gene3D" id="3.30.450.40">
    <property type="match status" value="1"/>
</dbReference>
<gene>
    <name evidence="5" type="ORF">IAD41_04095</name>
</gene>
<dbReference type="NCBIfam" id="TIGR00277">
    <property type="entry name" value="HDIG"/>
    <property type="match status" value="1"/>
</dbReference>
<dbReference type="Gene3D" id="1.10.3210.10">
    <property type="entry name" value="Hypothetical protein af1432"/>
    <property type="match status" value="1"/>
</dbReference>
<dbReference type="PROSITE" id="PS51831">
    <property type="entry name" value="HD"/>
    <property type="match status" value="1"/>
</dbReference>
<dbReference type="SMART" id="SM00471">
    <property type="entry name" value="HDc"/>
    <property type="match status" value="1"/>
</dbReference>
<dbReference type="EMBL" id="DVJO01000089">
    <property type="protein sequence ID" value="HIS82768.1"/>
    <property type="molecule type" value="Genomic_DNA"/>
</dbReference>
<dbReference type="PROSITE" id="PS51832">
    <property type="entry name" value="HD_GYP"/>
    <property type="match status" value="1"/>
</dbReference>
<protein>
    <submittedName>
        <fullName evidence="5">Diguanylate cyclase</fullName>
    </submittedName>
</protein>
<dbReference type="CDD" id="cd01949">
    <property type="entry name" value="GGDEF"/>
    <property type="match status" value="1"/>
</dbReference>
<reference evidence="5" key="2">
    <citation type="journal article" date="2021" name="PeerJ">
        <title>Extensive microbial diversity within the chicken gut microbiome revealed by metagenomics and culture.</title>
        <authorList>
            <person name="Gilroy R."/>
            <person name="Ravi A."/>
            <person name="Getino M."/>
            <person name="Pursley I."/>
            <person name="Horton D.L."/>
            <person name="Alikhan N.F."/>
            <person name="Baker D."/>
            <person name="Gharbi K."/>
            <person name="Hall N."/>
            <person name="Watson M."/>
            <person name="Adriaenssens E.M."/>
            <person name="Foster-Nyarko E."/>
            <person name="Jarju S."/>
            <person name="Secka A."/>
            <person name="Antonio M."/>
            <person name="Oren A."/>
            <person name="Chaudhuri R.R."/>
            <person name="La Ragione R."/>
            <person name="Hildebrand F."/>
            <person name="Pallen M.J."/>
        </authorList>
    </citation>
    <scope>NUCLEOTIDE SEQUENCE</scope>
    <source>
        <strain evidence="5">CHK152-2994</strain>
    </source>
</reference>
<reference evidence="5" key="1">
    <citation type="submission" date="2020-10" db="EMBL/GenBank/DDBJ databases">
        <authorList>
            <person name="Gilroy R."/>
        </authorList>
    </citation>
    <scope>NUCLEOTIDE SEQUENCE</scope>
    <source>
        <strain evidence="5">CHK152-2994</strain>
    </source>
</reference>
<proteinExistence type="predicted"/>
<dbReference type="InterPro" id="IPR003607">
    <property type="entry name" value="HD/PDEase_dom"/>
</dbReference>
<dbReference type="Proteomes" id="UP000824139">
    <property type="component" value="Unassembled WGS sequence"/>
</dbReference>
<feature type="domain" description="GGDEF" evidence="2">
    <location>
        <begin position="253"/>
        <end position="387"/>
    </location>
</feature>
<dbReference type="Pfam" id="PF13487">
    <property type="entry name" value="HD_5"/>
    <property type="match status" value="1"/>
</dbReference>
<dbReference type="InterPro" id="IPR037522">
    <property type="entry name" value="HD_GYP_dom"/>
</dbReference>
<organism evidence="5 6">
    <name type="scientific">Candidatus Scatenecus faecavium</name>
    <dbReference type="NCBI Taxonomy" id="2840915"/>
    <lineage>
        <taxon>Bacteria</taxon>
        <taxon>Candidatus Scatenecus</taxon>
    </lineage>
</organism>
<dbReference type="InterPro" id="IPR000160">
    <property type="entry name" value="GGDEF_dom"/>
</dbReference>
<comment type="caution">
    <text evidence="5">The sequence shown here is derived from an EMBL/GenBank/DDBJ whole genome shotgun (WGS) entry which is preliminary data.</text>
</comment>
<dbReference type="Pfam" id="PF00990">
    <property type="entry name" value="GGDEF"/>
    <property type="match status" value="1"/>
</dbReference>
<feature type="domain" description="HD-GYP" evidence="4">
    <location>
        <begin position="429"/>
        <end position="620"/>
    </location>
</feature>
<dbReference type="NCBIfam" id="TIGR00254">
    <property type="entry name" value="GGDEF"/>
    <property type="match status" value="1"/>
</dbReference>
<feature type="domain" description="HD" evidence="3">
    <location>
        <begin position="451"/>
        <end position="574"/>
    </location>
</feature>
<accession>A0A9D1FVM7</accession>
<sequence>MEKSKQVKQDKTRAAKPNITNPVNGSVSNPIANSGIVARINNFNAQKTNNKLYSGYLSSPVSKKSADLVEFITDLNASLKGKNTVSDLFSSIHEVFSEKFNCLYTAFGLFHEKSNCINLKLQNKLGSTYSSKIFMSDEFNPVVESFRTSSVISRDDNKFLNIPYLQTSSSFILPLISVNQCIGVMVIGTETNDLETNLLSFVANYAAMFVHNLDLTEKANKLDNTDTLTSLYNHRGFQEVLSKELQRAKDNKTHLSIIMMDVNNISKINRELGHAKGDEVIRLLADKVKQNIRNNDKAGRYGGDEIAIILPDTNTADAKYLAEYITYTLSCCFVDDVGPVKVSVGISTYPDCSESQEKLLVLAEQAMYISQAKGYKEGMSAIISSSDYNFWSDDSLNSFAEVLAKRHAQVGINFEEELLHKFNNEQISSQNHLMEMATSLAGAIDAKDPYTKDHSTSVSRYSEALARAINLPEDEVQRIKLGALLHDVGKIGIPENVLKKPSHLSDEEWEIMKQHPVIGAEKVLAPNEALRDLIPMVKYHHEHYDGSGYPEKLKGEEIPLSARIVSVADAYHALISDRPYRKGLGVEKACEILRMGAGTQWDSDLVRQFITIAPSLSTSI</sequence>
<evidence type="ECO:0000256" key="1">
    <source>
        <dbReference type="SAM" id="MobiDB-lite"/>
    </source>
</evidence>
<dbReference type="CDD" id="cd00077">
    <property type="entry name" value="HDc"/>
    <property type="match status" value="1"/>
</dbReference>
<evidence type="ECO:0000313" key="5">
    <source>
        <dbReference type="EMBL" id="HIS82768.1"/>
    </source>
</evidence>
<dbReference type="PANTHER" id="PTHR43155">
    <property type="entry name" value="CYCLIC DI-GMP PHOSPHODIESTERASE PA4108-RELATED"/>
    <property type="match status" value="1"/>
</dbReference>
<evidence type="ECO:0000259" key="4">
    <source>
        <dbReference type="PROSITE" id="PS51832"/>
    </source>
</evidence>